<dbReference type="AlphaFoldDB" id="A0A1B0AWH8"/>
<reference evidence="2" key="1">
    <citation type="submission" date="2015-01" db="EMBL/GenBank/DDBJ databases">
        <authorList>
            <person name="Aksoy S."/>
            <person name="Warren W."/>
            <person name="Wilson R.K."/>
        </authorList>
    </citation>
    <scope>NUCLEOTIDE SEQUENCE [LARGE SCALE GENOMIC DNA]</scope>
    <source>
        <strain evidence="2">IAEA</strain>
    </source>
</reference>
<dbReference type="EnsemblMetazoa" id="GPPI011146-RA">
    <property type="protein sequence ID" value="GPPI011146-PA"/>
    <property type="gene ID" value="GPPI011146"/>
</dbReference>
<evidence type="ECO:0000313" key="1">
    <source>
        <dbReference type="EnsemblMetazoa" id="GPPI011146-PA"/>
    </source>
</evidence>
<proteinExistence type="predicted"/>
<organism evidence="1 2">
    <name type="scientific">Glossina palpalis gambiensis</name>
    <dbReference type="NCBI Taxonomy" id="67801"/>
    <lineage>
        <taxon>Eukaryota</taxon>
        <taxon>Metazoa</taxon>
        <taxon>Ecdysozoa</taxon>
        <taxon>Arthropoda</taxon>
        <taxon>Hexapoda</taxon>
        <taxon>Insecta</taxon>
        <taxon>Pterygota</taxon>
        <taxon>Neoptera</taxon>
        <taxon>Endopterygota</taxon>
        <taxon>Diptera</taxon>
        <taxon>Brachycera</taxon>
        <taxon>Muscomorpha</taxon>
        <taxon>Hippoboscoidea</taxon>
        <taxon>Glossinidae</taxon>
        <taxon>Glossina</taxon>
    </lineage>
</organism>
<accession>A0A1B0AWH8</accession>
<keyword evidence="2" id="KW-1185">Reference proteome</keyword>
<evidence type="ECO:0000313" key="2">
    <source>
        <dbReference type="Proteomes" id="UP000092460"/>
    </source>
</evidence>
<name>A0A1B0AWH8_9MUSC</name>
<dbReference type="VEuPathDB" id="VectorBase:GPPI011146"/>
<sequence>MALFDGTLTDIHKLLFFRVLELKGSRRYFVFAIFSHLVVMVVEYSDNDAQVKQIHILKENENFNLREGYTHEEWTLTS</sequence>
<reference evidence="1" key="2">
    <citation type="submission" date="2020-05" db="UniProtKB">
        <authorList>
            <consortium name="EnsemblMetazoa"/>
        </authorList>
    </citation>
    <scope>IDENTIFICATION</scope>
    <source>
        <strain evidence="1">IAEA</strain>
    </source>
</reference>
<dbReference type="Proteomes" id="UP000092460">
    <property type="component" value="Unassembled WGS sequence"/>
</dbReference>
<protein>
    <submittedName>
        <fullName evidence="1">Uncharacterized protein</fullName>
    </submittedName>
</protein>
<dbReference type="EMBL" id="JXJN01004769">
    <property type="status" value="NOT_ANNOTATED_CDS"/>
    <property type="molecule type" value="Genomic_DNA"/>
</dbReference>